<accession>A0ABU1W1G6</accession>
<feature type="domain" description="HTH luxR-type" evidence="3">
    <location>
        <begin position="141"/>
        <end position="206"/>
    </location>
</feature>
<dbReference type="Proteomes" id="UP001257909">
    <property type="component" value="Unassembled WGS sequence"/>
</dbReference>
<dbReference type="InterPro" id="IPR016032">
    <property type="entry name" value="Sig_transdc_resp-reg_C-effctor"/>
</dbReference>
<comment type="caution">
    <text evidence="5">The sequence shown here is derived from an EMBL/GenBank/DDBJ whole genome shotgun (WGS) entry which is preliminary data.</text>
</comment>
<dbReference type="PROSITE" id="PS50043">
    <property type="entry name" value="HTH_LUXR_2"/>
    <property type="match status" value="1"/>
</dbReference>
<dbReference type="PANTHER" id="PTHR43214">
    <property type="entry name" value="TWO-COMPONENT RESPONSE REGULATOR"/>
    <property type="match status" value="1"/>
</dbReference>
<evidence type="ECO:0000259" key="4">
    <source>
        <dbReference type="PROSITE" id="PS50110"/>
    </source>
</evidence>
<name>A0ABU1W1G6_9GAMM</name>
<proteinExistence type="predicted"/>
<dbReference type="PANTHER" id="PTHR43214:SF43">
    <property type="entry name" value="TWO-COMPONENT RESPONSE REGULATOR"/>
    <property type="match status" value="1"/>
</dbReference>
<keyword evidence="6" id="KW-1185">Reference proteome</keyword>
<keyword evidence="1 5" id="KW-0238">DNA-binding</keyword>
<protein>
    <submittedName>
        <fullName evidence="5">DNA-binding NarL/FixJ family response regulator</fullName>
    </submittedName>
</protein>
<dbReference type="Pfam" id="PF00072">
    <property type="entry name" value="Response_reg"/>
    <property type="match status" value="1"/>
</dbReference>
<evidence type="ECO:0000256" key="1">
    <source>
        <dbReference type="ARBA" id="ARBA00023125"/>
    </source>
</evidence>
<dbReference type="InterPro" id="IPR001789">
    <property type="entry name" value="Sig_transdc_resp-reg_receiver"/>
</dbReference>
<gene>
    <name evidence="5" type="ORF">J2W69_002754</name>
</gene>
<dbReference type="InterPro" id="IPR000792">
    <property type="entry name" value="Tscrpt_reg_LuxR_C"/>
</dbReference>
<dbReference type="GO" id="GO:0003677">
    <property type="term" value="F:DNA binding"/>
    <property type="evidence" value="ECO:0007669"/>
    <property type="project" value="UniProtKB-KW"/>
</dbReference>
<dbReference type="CDD" id="cd06170">
    <property type="entry name" value="LuxR_C_like"/>
    <property type="match status" value="1"/>
</dbReference>
<organism evidence="5 6">
    <name type="scientific">Rheinheimera soli</name>
    <dbReference type="NCBI Taxonomy" id="443616"/>
    <lineage>
        <taxon>Bacteria</taxon>
        <taxon>Pseudomonadati</taxon>
        <taxon>Pseudomonadota</taxon>
        <taxon>Gammaproteobacteria</taxon>
        <taxon>Chromatiales</taxon>
        <taxon>Chromatiaceae</taxon>
        <taxon>Rheinheimera</taxon>
    </lineage>
</organism>
<evidence type="ECO:0000259" key="3">
    <source>
        <dbReference type="PROSITE" id="PS50043"/>
    </source>
</evidence>
<dbReference type="InterPro" id="IPR039420">
    <property type="entry name" value="WalR-like"/>
</dbReference>
<reference evidence="5 6" key="1">
    <citation type="submission" date="2023-07" db="EMBL/GenBank/DDBJ databases">
        <title>Sorghum-associated microbial communities from plants grown in Nebraska, USA.</title>
        <authorList>
            <person name="Schachtman D."/>
        </authorList>
    </citation>
    <scope>NUCLEOTIDE SEQUENCE [LARGE SCALE GENOMIC DNA]</scope>
    <source>
        <strain evidence="5 6">4138</strain>
    </source>
</reference>
<dbReference type="PROSITE" id="PS50110">
    <property type="entry name" value="RESPONSE_REGULATORY"/>
    <property type="match status" value="1"/>
</dbReference>
<dbReference type="RefSeq" id="WP_310279416.1">
    <property type="nucleotide sequence ID" value="NZ_JAVDWR010000009.1"/>
</dbReference>
<dbReference type="EMBL" id="JAVDWR010000009">
    <property type="protein sequence ID" value="MDR7121797.1"/>
    <property type="molecule type" value="Genomic_DNA"/>
</dbReference>
<comment type="caution">
    <text evidence="2">Lacks conserved residue(s) required for the propagation of feature annotation.</text>
</comment>
<dbReference type="SUPFAM" id="SSF52172">
    <property type="entry name" value="CheY-like"/>
    <property type="match status" value="1"/>
</dbReference>
<dbReference type="Gene3D" id="3.40.50.2300">
    <property type="match status" value="1"/>
</dbReference>
<dbReference type="PRINTS" id="PR00038">
    <property type="entry name" value="HTHLUXR"/>
</dbReference>
<evidence type="ECO:0000313" key="5">
    <source>
        <dbReference type="EMBL" id="MDR7121797.1"/>
    </source>
</evidence>
<dbReference type="SMART" id="SM00421">
    <property type="entry name" value="HTH_LUXR"/>
    <property type="match status" value="1"/>
</dbReference>
<sequence>MIAVTDQVLLLECLTPVLKQQGVELVAKGQTSADAIALVKLHNPDVLLCSSRLNGGSGVLLLEQIKTQLPKLKMMLLADPDELPQMVQAVKLGVHGIVTTDSDLTQLTAALDRVLAGSVYISEHISPLLVQAMAHNPLAKDLIKLDLLNMKQKLILQLTAEGYTAKEIANKLYLSSKTVEFHRSTITRKLSFGTHSDWVRFAIRNGLMEA</sequence>
<dbReference type="Pfam" id="PF00196">
    <property type="entry name" value="GerE"/>
    <property type="match status" value="1"/>
</dbReference>
<feature type="domain" description="Response regulatory" evidence="4">
    <location>
        <begin position="1"/>
        <end position="115"/>
    </location>
</feature>
<dbReference type="SUPFAM" id="SSF46894">
    <property type="entry name" value="C-terminal effector domain of the bipartite response regulators"/>
    <property type="match status" value="1"/>
</dbReference>
<evidence type="ECO:0000313" key="6">
    <source>
        <dbReference type="Proteomes" id="UP001257909"/>
    </source>
</evidence>
<evidence type="ECO:0000256" key="2">
    <source>
        <dbReference type="PROSITE-ProRule" id="PRU00169"/>
    </source>
</evidence>
<dbReference type="InterPro" id="IPR011006">
    <property type="entry name" value="CheY-like_superfamily"/>
</dbReference>